<gene>
    <name evidence="2" type="ORF">C8D77_1406</name>
</gene>
<dbReference type="SUPFAM" id="SSF52540">
    <property type="entry name" value="P-loop containing nucleoside triphosphate hydrolases"/>
    <property type="match status" value="1"/>
</dbReference>
<evidence type="ECO:0000313" key="2">
    <source>
        <dbReference type="EMBL" id="PWJ83837.1"/>
    </source>
</evidence>
<dbReference type="EMBL" id="QGGH01000040">
    <property type="protein sequence ID" value="PWJ83837.1"/>
    <property type="molecule type" value="Genomic_DNA"/>
</dbReference>
<dbReference type="Pfam" id="PF01695">
    <property type="entry name" value="IstB_IS21"/>
    <property type="match status" value="1"/>
</dbReference>
<dbReference type="Proteomes" id="UP000245631">
    <property type="component" value="Unassembled WGS sequence"/>
</dbReference>
<dbReference type="InterPro" id="IPR027417">
    <property type="entry name" value="P-loop_NTPase"/>
</dbReference>
<proteinExistence type="predicted"/>
<name>A0A8E3B0T5_RHILI</name>
<sequence length="138" mass="15653">WLACALGHKACREDLSVAYHRVPRLFASLALACGDGRYAKLLKSLAKTDLLILDDWGPEKLNDEQRRDLLEIVEDRYEKRSTILTSQIPVDHWYDMIGNPTIADAVLDRLVHNAYRIELSGESMRKHKVLPVTDATPA</sequence>
<dbReference type="GO" id="GO:0005524">
    <property type="term" value="F:ATP binding"/>
    <property type="evidence" value="ECO:0007669"/>
    <property type="project" value="InterPro"/>
</dbReference>
<dbReference type="PANTHER" id="PTHR30050">
    <property type="entry name" value="CHROMOSOMAL REPLICATION INITIATOR PROTEIN DNAA"/>
    <property type="match status" value="1"/>
</dbReference>
<feature type="domain" description="IstB-like ATP-binding" evidence="1">
    <location>
        <begin position="1"/>
        <end position="128"/>
    </location>
</feature>
<protein>
    <submittedName>
        <fullName evidence="2">IstB-like ATP binding protein</fullName>
    </submittedName>
</protein>
<dbReference type="GO" id="GO:0006260">
    <property type="term" value="P:DNA replication"/>
    <property type="evidence" value="ECO:0007669"/>
    <property type="project" value="TreeGrafter"/>
</dbReference>
<feature type="non-terminal residue" evidence="2">
    <location>
        <position position="1"/>
    </location>
</feature>
<evidence type="ECO:0000259" key="1">
    <source>
        <dbReference type="Pfam" id="PF01695"/>
    </source>
</evidence>
<dbReference type="PANTHER" id="PTHR30050:SF4">
    <property type="entry name" value="ATP-BINDING PROTEIN RV3427C IN INSERTION SEQUENCE-RELATED"/>
    <property type="match status" value="1"/>
</dbReference>
<comment type="caution">
    <text evidence="2">The sequence shown here is derived from an EMBL/GenBank/DDBJ whole genome shotgun (WGS) entry which is preliminary data.</text>
</comment>
<evidence type="ECO:0000313" key="3">
    <source>
        <dbReference type="Proteomes" id="UP000245631"/>
    </source>
</evidence>
<accession>A0A8E3B0T5</accession>
<dbReference type="AlphaFoldDB" id="A0A8E3B0T5"/>
<reference evidence="2 3" key="1">
    <citation type="submission" date="2018-05" db="EMBL/GenBank/DDBJ databases">
        <title>Genomic Encyclopedia of Type Strains, Phase IV (KMG-IV): sequencing the most valuable type-strain genomes for metagenomic binning, comparative biology and taxonomic classification.</title>
        <authorList>
            <person name="Goeker M."/>
        </authorList>
    </citation>
    <scope>NUCLEOTIDE SEQUENCE [LARGE SCALE GENOMIC DNA]</scope>
    <source>
        <strain evidence="2 3">DSM 2626</strain>
    </source>
</reference>
<dbReference type="RefSeq" id="WP_170136936.1">
    <property type="nucleotide sequence ID" value="NZ_QGGH01000040.1"/>
</dbReference>
<organism evidence="2 3">
    <name type="scientific">Rhizobium loti</name>
    <name type="common">Mesorhizobium loti</name>
    <dbReference type="NCBI Taxonomy" id="381"/>
    <lineage>
        <taxon>Bacteria</taxon>
        <taxon>Pseudomonadati</taxon>
        <taxon>Pseudomonadota</taxon>
        <taxon>Alphaproteobacteria</taxon>
        <taxon>Hyphomicrobiales</taxon>
        <taxon>Phyllobacteriaceae</taxon>
        <taxon>Mesorhizobium</taxon>
    </lineage>
</organism>
<dbReference type="InterPro" id="IPR002611">
    <property type="entry name" value="IstB_ATP-bd"/>
</dbReference>
<dbReference type="GeneID" id="61056541"/>
<dbReference type="Gene3D" id="3.40.50.300">
    <property type="entry name" value="P-loop containing nucleotide triphosphate hydrolases"/>
    <property type="match status" value="1"/>
</dbReference>